<evidence type="ECO:0000256" key="4">
    <source>
        <dbReference type="ARBA" id="ARBA00022679"/>
    </source>
</evidence>
<evidence type="ECO:0000313" key="7">
    <source>
        <dbReference type="EMBL" id="MFD1433128.1"/>
    </source>
</evidence>
<dbReference type="Pfam" id="PF04464">
    <property type="entry name" value="Glyphos_transf"/>
    <property type="match status" value="1"/>
</dbReference>
<dbReference type="EMBL" id="JBHTOG010000057">
    <property type="protein sequence ID" value="MFD1433128.1"/>
    <property type="molecule type" value="Genomic_DNA"/>
</dbReference>
<dbReference type="PANTHER" id="PTHR37316:SF1">
    <property type="entry name" value="TEICHOIC ACID GLYCEROL-PHOSPHATE PRIMASE"/>
    <property type="match status" value="1"/>
</dbReference>
<keyword evidence="4" id="KW-0808">Transferase</keyword>
<evidence type="ECO:0000256" key="5">
    <source>
        <dbReference type="ARBA" id="ARBA00022944"/>
    </source>
</evidence>
<dbReference type="InterPro" id="IPR051612">
    <property type="entry name" value="Teichoic_Acid_Biosynth"/>
</dbReference>
<dbReference type="Gene3D" id="3.40.50.12580">
    <property type="match status" value="1"/>
</dbReference>
<keyword evidence="8" id="KW-1185">Reference proteome</keyword>
<proteinExistence type="inferred from homology"/>
<gene>
    <name evidence="7" type="ORF">ACFQ47_10685</name>
</gene>
<accession>A0ABW4CT49</accession>
<protein>
    <submittedName>
        <fullName evidence="7">CDP-glycerol glycerophosphotransferase family protein</fullName>
    </submittedName>
</protein>
<keyword evidence="3" id="KW-1003">Cell membrane</keyword>
<dbReference type="SUPFAM" id="SSF53756">
    <property type="entry name" value="UDP-Glycosyltransferase/glycogen phosphorylase"/>
    <property type="match status" value="1"/>
</dbReference>
<dbReference type="Proteomes" id="UP001597192">
    <property type="component" value="Unassembled WGS sequence"/>
</dbReference>
<comment type="caution">
    <text evidence="7">The sequence shown here is derived from an EMBL/GenBank/DDBJ whole genome shotgun (WGS) entry which is preliminary data.</text>
</comment>
<dbReference type="InterPro" id="IPR043149">
    <property type="entry name" value="TagF_N"/>
</dbReference>
<evidence type="ECO:0000256" key="6">
    <source>
        <dbReference type="ARBA" id="ARBA00023136"/>
    </source>
</evidence>
<dbReference type="InterPro" id="IPR007554">
    <property type="entry name" value="Glycerophosphate_synth"/>
</dbReference>
<evidence type="ECO:0000256" key="3">
    <source>
        <dbReference type="ARBA" id="ARBA00022475"/>
    </source>
</evidence>
<organism evidence="7 8">
    <name type="scientific">Lacticaseibacillus yichunensis</name>
    <dbReference type="NCBI Taxonomy" id="2486015"/>
    <lineage>
        <taxon>Bacteria</taxon>
        <taxon>Bacillati</taxon>
        <taxon>Bacillota</taxon>
        <taxon>Bacilli</taxon>
        <taxon>Lactobacillales</taxon>
        <taxon>Lactobacillaceae</taxon>
        <taxon>Lacticaseibacillus</taxon>
    </lineage>
</organism>
<keyword evidence="5" id="KW-0777">Teichoic acid biosynthesis</keyword>
<dbReference type="InterPro" id="IPR043148">
    <property type="entry name" value="TagF_C"/>
</dbReference>
<reference evidence="8" key="1">
    <citation type="journal article" date="2019" name="Int. J. Syst. Evol. Microbiol.">
        <title>The Global Catalogue of Microorganisms (GCM) 10K type strain sequencing project: providing services to taxonomists for standard genome sequencing and annotation.</title>
        <authorList>
            <consortium name="The Broad Institute Genomics Platform"/>
            <consortium name="The Broad Institute Genome Sequencing Center for Infectious Disease"/>
            <person name="Wu L."/>
            <person name="Ma J."/>
        </authorList>
    </citation>
    <scope>NUCLEOTIDE SEQUENCE [LARGE SCALE GENOMIC DNA]</scope>
    <source>
        <strain evidence="8">CCM 8947</strain>
    </source>
</reference>
<evidence type="ECO:0000256" key="1">
    <source>
        <dbReference type="ARBA" id="ARBA00004202"/>
    </source>
</evidence>
<name>A0ABW4CT49_9LACO</name>
<sequence>MSPLKVLLATTVKESYLGVMRLLPPSRRKQATIVYYMTFADNDAGLIEDLAKQFGQDFVVFATPKAEPQASALAASGVHVVLLGRSKLLLQNAISYLKQATVVITDDYFPELVLAKQARGVILLWHANGAIKRFGWQDPANRERPAGDQRRFKQVYSRYTDILTGSDTMGQIFQQSFAVPASVIRPIGFLRSDTLVNAAPSDGAPIDFLYAPTYRDAPGEMQEVLRQAFAVFQRVKQHHFVVKLHPSVSRDAILHLPENVSVTEENLNSLLGRARVLITDYSSAIFDYLLVRAHAQTILFCPDLLAYQTRPGLQESFENGQLGPLTVDGGQLYDTIVNSRFGLDSEATDALANRWNQYNDGNVKTRTRRLIDQYLRLANS</sequence>
<comment type="similarity">
    <text evidence="2">Belongs to the CDP-glycerol glycerophosphotransferase family.</text>
</comment>
<evidence type="ECO:0000313" key="8">
    <source>
        <dbReference type="Proteomes" id="UP001597192"/>
    </source>
</evidence>
<comment type="subcellular location">
    <subcellularLocation>
        <location evidence="1">Cell membrane</location>
        <topology evidence="1">Peripheral membrane protein</topology>
    </subcellularLocation>
</comment>
<dbReference type="PANTHER" id="PTHR37316">
    <property type="entry name" value="TEICHOIC ACID GLYCEROL-PHOSPHATE PRIMASE"/>
    <property type="match status" value="1"/>
</dbReference>
<keyword evidence="6" id="KW-0472">Membrane</keyword>
<dbReference type="RefSeq" id="WP_125697553.1">
    <property type="nucleotide sequence ID" value="NZ_JBHTOG010000057.1"/>
</dbReference>
<evidence type="ECO:0000256" key="2">
    <source>
        <dbReference type="ARBA" id="ARBA00010488"/>
    </source>
</evidence>
<dbReference type="Gene3D" id="3.40.50.11820">
    <property type="match status" value="1"/>
</dbReference>